<evidence type="ECO:0000313" key="3">
    <source>
        <dbReference type="Proteomes" id="UP000580839"/>
    </source>
</evidence>
<protein>
    <submittedName>
        <fullName evidence="2">Glycosyltransferase family 4 protein</fullName>
    </submittedName>
</protein>
<gene>
    <name evidence="2" type="ORF">HOP12_09375</name>
</gene>
<dbReference type="Proteomes" id="UP000580839">
    <property type="component" value="Unassembled WGS sequence"/>
</dbReference>
<keyword evidence="2" id="KW-0808">Transferase</keyword>
<sequence>MSTRGRVCLHVPYLYPLLAHGAGGTAGGAEVQQRQFALGLAQRGFEVSVVTCDYGQPSPERRDELAIWKSFAPHAGWPVLRFVHPRLTSTVAALWRANAEVYFMKGSGLLPGVTCDVAHARGAAFAWLAAHDYDVEPDFPALEHGRERAWFRRALLGCDLRLVQTEFQRTRLASVWGLESGVVKSPIGRIETATDPGSASVVLWVATYRERKRPEWFTELAARFPKHRFKMCGHVPEPPLTRDPFDAARARARELPNLEVLGDVPHQQVGTLYREAAVVVHTSEAEGFPNVFLEAWAHGVPTLSAVDPDHIVATHGIGRVAQTLDGFASELSRLLDDPEQRRVLGTRARAYVSEHHDRERILDQLAERFDELIARRRARGRAGDTEPRARARDR</sequence>
<dbReference type="InterPro" id="IPR028098">
    <property type="entry name" value="Glyco_trans_4-like_N"/>
</dbReference>
<proteinExistence type="predicted"/>
<dbReference type="EMBL" id="JABFRW010000113">
    <property type="protein sequence ID" value="NOT34366.1"/>
    <property type="molecule type" value="Genomic_DNA"/>
</dbReference>
<dbReference type="CDD" id="cd03801">
    <property type="entry name" value="GT4_PimA-like"/>
    <property type="match status" value="1"/>
</dbReference>
<dbReference type="Gene3D" id="3.40.50.2000">
    <property type="entry name" value="Glycogen Phosphorylase B"/>
    <property type="match status" value="2"/>
</dbReference>
<dbReference type="GO" id="GO:0016740">
    <property type="term" value="F:transferase activity"/>
    <property type="evidence" value="ECO:0007669"/>
    <property type="project" value="UniProtKB-KW"/>
</dbReference>
<evidence type="ECO:0000259" key="1">
    <source>
        <dbReference type="Pfam" id="PF13439"/>
    </source>
</evidence>
<feature type="domain" description="Glycosyltransferase subfamily 4-like N-terminal" evidence="1">
    <location>
        <begin position="27"/>
        <end position="179"/>
    </location>
</feature>
<accession>A0A849SID1</accession>
<dbReference type="SUPFAM" id="SSF53756">
    <property type="entry name" value="UDP-Glycosyltransferase/glycogen phosphorylase"/>
    <property type="match status" value="1"/>
</dbReference>
<dbReference type="AlphaFoldDB" id="A0A849SID1"/>
<dbReference type="Pfam" id="PF13439">
    <property type="entry name" value="Glyco_transf_4"/>
    <property type="match status" value="1"/>
</dbReference>
<name>A0A849SID1_UNCEI</name>
<reference evidence="2 3" key="1">
    <citation type="submission" date="2020-04" db="EMBL/GenBank/DDBJ databases">
        <title>Metagenomic profiling of ammonia- and methane-oxidizing microorganisms in a Dutch drinking water treatment plant.</title>
        <authorList>
            <person name="Poghosyan L."/>
            <person name="Leucker S."/>
        </authorList>
    </citation>
    <scope>NUCLEOTIDE SEQUENCE [LARGE SCALE GENOMIC DNA]</scope>
    <source>
        <strain evidence="2">S-RSF-IL-03</strain>
    </source>
</reference>
<organism evidence="2 3">
    <name type="scientific">Eiseniibacteriota bacterium</name>
    <dbReference type="NCBI Taxonomy" id="2212470"/>
    <lineage>
        <taxon>Bacteria</taxon>
        <taxon>Candidatus Eiseniibacteriota</taxon>
    </lineage>
</organism>
<comment type="caution">
    <text evidence="2">The sequence shown here is derived from an EMBL/GenBank/DDBJ whole genome shotgun (WGS) entry which is preliminary data.</text>
</comment>
<evidence type="ECO:0000313" key="2">
    <source>
        <dbReference type="EMBL" id="NOT34366.1"/>
    </source>
</evidence>
<dbReference type="PANTHER" id="PTHR12526">
    <property type="entry name" value="GLYCOSYLTRANSFERASE"/>
    <property type="match status" value="1"/>
</dbReference>
<dbReference type="Pfam" id="PF13692">
    <property type="entry name" value="Glyco_trans_1_4"/>
    <property type="match status" value="1"/>
</dbReference>